<accession>A0A402AK79</accession>
<dbReference type="EMBL" id="BIFS01000001">
    <property type="protein sequence ID" value="GCE19531.1"/>
    <property type="molecule type" value="Genomic_DNA"/>
</dbReference>
<feature type="transmembrane region" description="Helical" evidence="1">
    <location>
        <begin position="62"/>
        <end position="82"/>
    </location>
</feature>
<proteinExistence type="predicted"/>
<keyword evidence="1" id="KW-1133">Transmembrane helix</keyword>
<evidence type="ECO:0000256" key="1">
    <source>
        <dbReference type="SAM" id="Phobius"/>
    </source>
</evidence>
<evidence type="ECO:0000313" key="3">
    <source>
        <dbReference type="Proteomes" id="UP000287188"/>
    </source>
</evidence>
<gene>
    <name evidence="2" type="ORF">KDK_33310</name>
</gene>
<keyword evidence="1" id="KW-0812">Transmembrane</keyword>
<sequence length="83" mass="9581">MTLTAGFFMFLAIIIFRSLPLFNDIGLIALIFFATFCIYSGYSDSHNSVADTNKNIWYTRKISWAGFMILLFIIIVLINRLIF</sequence>
<name>A0A402AK79_9CHLR</name>
<organism evidence="2 3">
    <name type="scientific">Dictyobacter kobayashii</name>
    <dbReference type="NCBI Taxonomy" id="2014872"/>
    <lineage>
        <taxon>Bacteria</taxon>
        <taxon>Bacillati</taxon>
        <taxon>Chloroflexota</taxon>
        <taxon>Ktedonobacteria</taxon>
        <taxon>Ktedonobacterales</taxon>
        <taxon>Dictyobacteraceae</taxon>
        <taxon>Dictyobacter</taxon>
    </lineage>
</organism>
<reference evidence="3" key="1">
    <citation type="submission" date="2018-12" db="EMBL/GenBank/DDBJ databases">
        <title>Tengunoibacter tsumagoiensis gen. nov., sp. nov., Dictyobacter kobayashii sp. nov., D. alpinus sp. nov., and D. joshuensis sp. nov. and description of Dictyobacteraceae fam. nov. within the order Ktedonobacterales isolated from Tengu-no-mugimeshi.</title>
        <authorList>
            <person name="Wang C.M."/>
            <person name="Zheng Y."/>
            <person name="Sakai Y."/>
            <person name="Toyoda A."/>
            <person name="Minakuchi Y."/>
            <person name="Abe K."/>
            <person name="Yokota A."/>
            <person name="Yabe S."/>
        </authorList>
    </citation>
    <scope>NUCLEOTIDE SEQUENCE [LARGE SCALE GENOMIC DNA]</scope>
    <source>
        <strain evidence="3">Uno11</strain>
    </source>
</reference>
<keyword evidence="3" id="KW-1185">Reference proteome</keyword>
<dbReference type="AlphaFoldDB" id="A0A402AK79"/>
<feature type="transmembrane region" description="Helical" evidence="1">
    <location>
        <begin position="21"/>
        <end position="42"/>
    </location>
</feature>
<comment type="caution">
    <text evidence="2">The sequence shown here is derived from an EMBL/GenBank/DDBJ whole genome shotgun (WGS) entry which is preliminary data.</text>
</comment>
<keyword evidence="1" id="KW-0472">Membrane</keyword>
<protein>
    <submittedName>
        <fullName evidence="2">Uncharacterized protein</fullName>
    </submittedName>
</protein>
<dbReference type="Proteomes" id="UP000287188">
    <property type="component" value="Unassembled WGS sequence"/>
</dbReference>
<evidence type="ECO:0000313" key="2">
    <source>
        <dbReference type="EMBL" id="GCE19531.1"/>
    </source>
</evidence>